<dbReference type="EMBL" id="SRYA01000004">
    <property type="protein sequence ID" value="TGY97786.1"/>
    <property type="molecule type" value="Genomic_DNA"/>
</dbReference>
<reference evidence="1" key="1">
    <citation type="submission" date="2019-04" db="EMBL/GenBank/DDBJ databases">
        <title>Microbes associate with the intestines of laboratory mice.</title>
        <authorList>
            <person name="Navarre W."/>
            <person name="Wong E."/>
            <person name="Huang K."/>
            <person name="Tropini C."/>
            <person name="Ng K."/>
            <person name="Yu B."/>
        </authorList>
    </citation>
    <scope>NUCLEOTIDE SEQUENCE</scope>
    <source>
        <strain evidence="1">NM01_1-7b</strain>
    </source>
</reference>
<dbReference type="Proteomes" id="UP000304953">
    <property type="component" value="Unassembled WGS sequence"/>
</dbReference>
<name>A0AC61S0I8_9FIRM</name>
<gene>
    <name evidence="1" type="ORF">E5329_02720</name>
</gene>
<evidence type="ECO:0000313" key="1">
    <source>
        <dbReference type="EMBL" id="TGY97786.1"/>
    </source>
</evidence>
<organism evidence="1 2">
    <name type="scientific">Petralouisia muris</name>
    <dbReference type="NCBI Taxonomy" id="3032872"/>
    <lineage>
        <taxon>Bacteria</taxon>
        <taxon>Bacillati</taxon>
        <taxon>Bacillota</taxon>
        <taxon>Clostridia</taxon>
        <taxon>Lachnospirales</taxon>
        <taxon>Lachnospiraceae</taxon>
        <taxon>Petralouisia</taxon>
    </lineage>
</organism>
<protein>
    <submittedName>
        <fullName evidence="1">FHA domain-containing protein</fullName>
    </submittedName>
</protein>
<comment type="caution">
    <text evidence="1">The sequence shown here is derived from an EMBL/GenBank/DDBJ whole genome shotgun (WGS) entry which is preliminary data.</text>
</comment>
<evidence type="ECO:0000313" key="2">
    <source>
        <dbReference type="Proteomes" id="UP000304953"/>
    </source>
</evidence>
<accession>A0AC61S0I8</accession>
<proteinExistence type="predicted"/>
<sequence>MAIIQCPDGHYYDNEKFGSCPHCASLAEGMGGQQESLTVALAQEARQVENYAVEYLKHNAPQTVVPASVQREEEKTVSLFEKEGVSKCIAGWLVCTEGEEYGRDFPLYAGFNRIGRSRSNDIVLTDPHVSREEHCSVIYEEKKNVFYLFPKDGNLVYAGEEMVEQAQELIDGQAVAIGETKLEFVAYCKGERKWEKKK</sequence>
<keyword evidence="2" id="KW-1185">Reference proteome</keyword>